<proteinExistence type="predicted"/>
<dbReference type="OrthoDB" id="9804993at2"/>
<dbReference type="InterPro" id="IPR029058">
    <property type="entry name" value="AB_hydrolase_fold"/>
</dbReference>
<dbReference type="InterPro" id="IPR010662">
    <property type="entry name" value="RBBP9/YdeN"/>
</dbReference>
<evidence type="ECO:0000313" key="1">
    <source>
        <dbReference type="EMBL" id="RZU54537.1"/>
    </source>
</evidence>
<dbReference type="EMBL" id="SHKY01000001">
    <property type="protein sequence ID" value="RZU54537.1"/>
    <property type="molecule type" value="Genomic_DNA"/>
</dbReference>
<dbReference type="Gene3D" id="3.40.50.1820">
    <property type="entry name" value="alpha/beta hydrolase"/>
    <property type="match status" value="1"/>
</dbReference>
<dbReference type="Proteomes" id="UP000292564">
    <property type="component" value="Unassembled WGS sequence"/>
</dbReference>
<accession>A0A4Q7ZTI0</accession>
<protein>
    <recommendedName>
        <fullName evidence="3">Alpha/beta hydrolase family protein</fullName>
    </recommendedName>
</protein>
<evidence type="ECO:0000313" key="2">
    <source>
        <dbReference type="Proteomes" id="UP000292564"/>
    </source>
</evidence>
<dbReference type="RefSeq" id="WP_130513707.1">
    <property type="nucleotide sequence ID" value="NZ_SHKY01000001.1"/>
</dbReference>
<dbReference type="SUPFAM" id="SSF53474">
    <property type="entry name" value="alpha/beta-Hydrolases"/>
    <property type="match status" value="1"/>
</dbReference>
<dbReference type="GO" id="GO:0016787">
    <property type="term" value="F:hydrolase activity"/>
    <property type="evidence" value="ECO:0007669"/>
    <property type="project" value="InterPro"/>
</dbReference>
<dbReference type="AlphaFoldDB" id="A0A4Q7ZTI0"/>
<dbReference type="Pfam" id="PF06821">
    <property type="entry name" value="Ser_hydrolase"/>
    <property type="match status" value="1"/>
</dbReference>
<organism evidence="1 2">
    <name type="scientific">Krasilnikovia cinnamomea</name>
    <dbReference type="NCBI Taxonomy" id="349313"/>
    <lineage>
        <taxon>Bacteria</taxon>
        <taxon>Bacillati</taxon>
        <taxon>Actinomycetota</taxon>
        <taxon>Actinomycetes</taxon>
        <taxon>Micromonosporales</taxon>
        <taxon>Micromonosporaceae</taxon>
        <taxon>Krasilnikovia</taxon>
    </lineage>
</organism>
<comment type="caution">
    <text evidence="1">The sequence shown here is derived from an EMBL/GenBank/DDBJ whole genome shotgun (WGS) entry which is preliminary data.</text>
</comment>
<reference evidence="1 2" key="1">
    <citation type="submission" date="2019-02" db="EMBL/GenBank/DDBJ databases">
        <title>Sequencing the genomes of 1000 actinobacteria strains.</title>
        <authorList>
            <person name="Klenk H.-P."/>
        </authorList>
    </citation>
    <scope>NUCLEOTIDE SEQUENCE [LARGE SCALE GENOMIC DNA]</scope>
    <source>
        <strain evidence="1 2">DSM 45162</strain>
    </source>
</reference>
<sequence length="194" mass="20602">MEPGTVIITVPGLRGHVEEHWQTRLAAATPNVRPVPPLGRRNPSLDERVVDLHQAIESADGPVVIVAHSGGVITTIHWAARHAESVPGRIRGALLATPPDLAAELPAEYPTLATLAGLGWLPIPLKPLPFPSIVALSSNDTLGDPVRVRAMAAAWGSRIEEIGPVGHLNPASGYGDWPQAEPLITELCTMEVPR</sequence>
<keyword evidence="2" id="KW-1185">Reference proteome</keyword>
<evidence type="ECO:0008006" key="3">
    <source>
        <dbReference type="Google" id="ProtNLM"/>
    </source>
</evidence>
<gene>
    <name evidence="1" type="ORF">EV385_6488</name>
</gene>
<name>A0A4Q7ZTI0_9ACTN</name>